<dbReference type="AlphaFoldDB" id="A0A841TIE8"/>
<dbReference type="EMBL" id="JACJVN010000065">
    <property type="protein sequence ID" value="MBB6679018.1"/>
    <property type="molecule type" value="Genomic_DNA"/>
</dbReference>
<evidence type="ECO:0000313" key="2">
    <source>
        <dbReference type="Proteomes" id="UP000574133"/>
    </source>
</evidence>
<reference evidence="1 2" key="1">
    <citation type="submission" date="2020-08" db="EMBL/GenBank/DDBJ databases">
        <title>Cohnella phylogeny.</title>
        <authorList>
            <person name="Dunlap C."/>
        </authorList>
    </citation>
    <scope>NUCLEOTIDE SEQUENCE [LARGE SCALE GENOMIC DNA]</scope>
    <source>
        <strain evidence="1 2">DSM 103658</strain>
    </source>
</reference>
<evidence type="ECO:0000313" key="1">
    <source>
        <dbReference type="EMBL" id="MBB6679018.1"/>
    </source>
</evidence>
<name>A0A841TIE8_9BACL</name>
<sequence length="97" mass="11214">MMLRAVDVNLDATEMVLTLEKEQSPRTIEYIKIDRLEKITEQVKKLFRTVEVQGVKVSVKGMDEPIVISSDKLGDYQRIEDYLLHTVAEKYDVAVEQ</sequence>
<dbReference type="RefSeq" id="WP_185180277.1">
    <property type="nucleotide sequence ID" value="NZ_CBCSEP010000002.1"/>
</dbReference>
<comment type="caution">
    <text evidence="1">The sequence shown here is derived from an EMBL/GenBank/DDBJ whole genome shotgun (WGS) entry which is preliminary data.</text>
</comment>
<keyword evidence="2" id="KW-1185">Reference proteome</keyword>
<protein>
    <submittedName>
        <fullName evidence="1">Uncharacterized protein</fullName>
    </submittedName>
</protein>
<organism evidence="1 2">
    <name type="scientific">Cohnella lubricantis</name>
    <dbReference type="NCBI Taxonomy" id="2163172"/>
    <lineage>
        <taxon>Bacteria</taxon>
        <taxon>Bacillati</taxon>
        <taxon>Bacillota</taxon>
        <taxon>Bacilli</taxon>
        <taxon>Bacillales</taxon>
        <taxon>Paenibacillaceae</taxon>
        <taxon>Cohnella</taxon>
    </lineage>
</organism>
<gene>
    <name evidence="1" type="ORF">H4Q31_17140</name>
</gene>
<proteinExistence type="predicted"/>
<dbReference type="Proteomes" id="UP000574133">
    <property type="component" value="Unassembled WGS sequence"/>
</dbReference>
<accession>A0A841TIE8</accession>